<comment type="similarity">
    <text evidence="5">Belongs to the 4-toluene sulfonate uptake permease (TSUP) (TC 2.A.102) family.</text>
</comment>
<dbReference type="Proteomes" id="UP000276407">
    <property type="component" value="Chromosome 2"/>
</dbReference>
<feature type="transmembrane region" description="Helical" evidence="5">
    <location>
        <begin position="248"/>
        <end position="266"/>
    </location>
</feature>
<organism evidence="6 7">
    <name type="scientific">Leptospira kmetyi</name>
    <dbReference type="NCBI Taxonomy" id="408139"/>
    <lineage>
        <taxon>Bacteria</taxon>
        <taxon>Pseudomonadati</taxon>
        <taxon>Spirochaetota</taxon>
        <taxon>Spirochaetia</taxon>
        <taxon>Leptospirales</taxon>
        <taxon>Leptospiraceae</taxon>
        <taxon>Leptospira</taxon>
    </lineage>
</organism>
<dbReference type="KEGG" id="lkm:EFP84_19240"/>
<proteinExistence type="inferred from homology"/>
<feature type="transmembrane region" description="Helical" evidence="5">
    <location>
        <begin position="156"/>
        <end position="180"/>
    </location>
</feature>
<comment type="subcellular location">
    <subcellularLocation>
        <location evidence="5">Cell membrane</location>
        <topology evidence="5">Multi-pass membrane protein</topology>
    </subcellularLocation>
    <subcellularLocation>
        <location evidence="1">Membrane</location>
        <topology evidence="1">Multi-pass membrane protein</topology>
    </subcellularLocation>
</comment>
<dbReference type="AlphaFoldDB" id="A0AAD0USF8"/>
<feature type="transmembrane region" description="Helical" evidence="5">
    <location>
        <begin position="6"/>
        <end position="35"/>
    </location>
</feature>
<dbReference type="EMBL" id="CP033615">
    <property type="protein sequence ID" value="AYV57768.1"/>
    <property type="molecule type" value="Genomic_DNA"/>
</dbReference>
<evidence type="ECO:0000256" key="2">
    <source>
        <dbReference type="ARBA" id="ARBA00022692"/>
    </source>
</evidence>
<sequence length="268" mass="28967">MLILGYVASFVMGTSLGLIGAGGSILMVPILFYFFGQDATQSTTNSLFIVGVTASFGAFMKAKSGNLNLKLATLFVIPSFVGIYIARRLILPYLPDSIVSVFGFNLTKSFLMMIVFAITMIFSSWAMIRSGEPSGEESPEFRFTSLNVFSIIRKGLIVGTITGFIGAGGGFLIVPALVLLLKFPLKVAIGTSSAIIAVNSLFGFTISFTSTQIKDCPLLLTVCFLGIAGLFFGQILSRKIKARSLKQCFGYFALLIAAWIVWDQSFRL</sequence>
<evidence type="ECO:0000313" key="7">
    <source>
        <dbReference type="Proteomes" id="UP000276407"/>
    </source>
</evidence>
<keyword evidence="5" id="KW-1003">Cell membrane</keyword>
<keyword evidence="3 5" id="KW-1133">Transmembrane helix</keyword>
<gene>
    <name evidence="6" type="ORF">EFP84_19240</name>
</gene>
<feature type="transmembrane region" description="Helical" evidence="5">
    <location>
        <begin position="42"/>
        <end position="59"/>
    </location>
</feature>
<dbReference type="RefSeq" id="WP_123180467.1">
    <property type="nucleotide sequence ID" value="NZ_CP033615.1"/>
</dbReference>
<reference evidence="6 7" key="1">
    <citation type="submission" date="2018-11" db="EMBL/GenBank/DDBJ databases">
        <title>Complete genome sequence of Leptospira kmetyi isolate LS 001/16 from soil sample associated with a leptospirosis patient in Kelantan.</title>
        <authorList>
            <person name="Muhammad Yusoff F."/>
            <person name="Muhammad Yusoff S."/>
            <person name="Ahmad M.N."/>
            <person name="Yusof N.Y."/>
            <person name="Aziah I."/>
        </authorList>
    </citation>
    <scope>NUCLEOTIDE SEQUENCE [LARGE SCALE GENOMIC DNA]</scope>
    <source>
        <strain evidence="6 7">LS 001/16</strain>
    </source>
</reference>
<dbReference type="InterPro" id="IPR051598">
    <property type="entry name" value="TSUP/Inactive_protease-like"/>
</dbReference>
<name>A0AAD0USF8_9LEPT</name>
<evidence type="ECO:0000256" key="1">
    <source>
        <dbReference type="ARBA" id="ARBA00004141"/>
    </source>
</evidence>
<dbReference type="InterPro" id="IPR002781">
    <property type="entry name" value="TM_pro_TauE-like"/>
</dbReference>
<feature type="transmembrane region" description="Helical" evidence="5">
    <location>
        <begin position="71"/>
        <end position="90"/>
    </location>
</feature>
<evidence type="ECO:0000256" key="5">
    <source>
        <dbReference type="RuleBase" id="RU363041"/>
    </source>
</evidence>
<dbReference type="PANTHER" id="PTHR43701:SF2">
    <property type="entry name" value="MEMBRANE TRANSPORTER PROTEIN YJNA-RELATED"/>
    <property type="match status" value="1"/>
</dbReference>
<feature type="transmembrane region" description="Helical" evidence="5">
    <location>
        <begin position="218"/>
        <end position="236"/>
    </location>
</feature>
<feature type="transmembrane region" description="Helical" evidence="5">
    <location>
        <begin position="187"/>
        <end position="206"/>
    </location>
</feature>
<dbReference type="GO" id="GO:0005886">
    <property type="term" value="C:plasma membrane"/>
    <property type="evidence" value="ECO:0007669"/>
    <property type="project" value="UniProtKB-SubCell"/>
</dbReference>
<keyword evidence="4 5" id="KW-0472">Membrane</keyword>
<evidence type="ECO:0000313" key="6">
    <source>
        <dbReference type="EMBL" id="AYV57768.1"/>
    </source>
</evidence>
<accession>A0AAD0USF8</accession>
<protein>
    <recommendedName>
        <fullName evidence="5">Probable membrane transporter protein</fullName>
    </recommendedName>
</protein>
<dbReference type="PANTHER" id="PTHR43701">
    <property type="entry name" value="MEMBRANE TRANSPORTER PROTEIN MJ0441-RELATED"/>
    <property type="match status" value="1"/>
</dbReference>
<dbReference type="Pfam" id="PF01925">
    <property type="entry name" value="TauE"/>
    <property type="match status" value="1"/>
</dbReference>
<evidence type="ECO:0000256" key="3">
    <source>
        <dbReference type="ARBA" id="ARBA00022989"/>
    </source>
</evidence>
<keyword evidence="2 5" id="KW-0812">Transmembrane</keyword>
<evidence type="ECO:0000256" key="4">
    <source>
        <dbReference type="ARBA" id="ARBA00023136"/>
    </source>
</evidence>